<dbReference type="InterPro" id="IPR012292">
    <property type="entry name" value="Globin/Proto"/>
</dbReference>
<dbReference type="GO" id="GO:0019825">
    <property type="term" value="F:oxygen binding"/>
    <property type="evidence" value="ECO:0007669"/>
    <property type="project" value="InterPro"/>
</dbReference>
<dbReference type="InterPro" id="IPR009050">
    <property type="entry name" value="Globin-like_sf"/>
</dbReference>
<dbReference type="GO" id="GO:0020037">
    <property type="term" value="F:heme binding"/>
    <property type="evidence" value="ECO:0007669"/>
    <property type="project" value="InterPro"/>
</dbReference>
<protein>
    <submittedName>
        <fullName evidence="1">Truncated hemoglobins</fullName>
    </submittedName>
</protein>
<name>A0A2X4UHC9_9NOCA</name>
<evidence type="ECO:0000313" key="1">
    <source>
        <dbReference type="EMBL" id="SQI38099.1"/>
    </source>
</evidence>
<dbReference type="AlphaFoldDB" id="A0A2X4UHC9"/>
<organism evidence="1 2">
    <name type="scientific">Rhodococcus coprophilus</name>
    <dbReference type="NCBI Taxonomy" id="38310"/>
    <lineage>
        <taxon>Bacteria</taxon>
        <taxon>Bacillati</taxon>
        <taxon>Actinomycetota</taxon>
        <taxon>Actinomycetes</taxon>
        <taxon>Mycobacteriales</taxon>
        <taxon>Nocardiaceae</taxon>
        <taxon>Rhodococcus</taxon>
    </lineage>
</organism>
<evidence type="ECO:0000313" key="2">
    <source>
        <dbReference type="Proteomes" id="UP000249091"/>
    </source>
</evidence>
<dbReference type="CDD" id="cd08916">
    <property type="entry name" value="TrHb3_P"/>
    <property type="match status" value="1"/>
</dbReference>
<keyword evidence="2" id="KW-1185">Reference proteome</keyword>
<dbReference type="EMBL" id="LS483468">
    <property type="protein sequence ID" value="SQI38099.1"/>
    <property type="molecule type" value="Genomic_DNA"/>
</dbReference>
<dbReference type="Proteomes" id="UP000249091">
    <property type="component" value="Chromosome 1"/>
</dbReference>
<dbReference type="RefSeq" id="WP_072699477.1">
    <property type="nucleotide sequence ID" value="NZ_JAFBBL010000001.1"/>
</dbReference>
<dbReference type="SUPFAM" id="SSF46458">
    <property type="entry name" value="Globin-like"/>
    <property type="match status" value="1"/>
</dbReference>
<gene>
    <name evidence="1" type="ORF">NCTC10994_03883</name>
</gene>
<dbReference type="Gene3D" id="1.10.490.10">
    <property type="entry name" value="Globins"/>
    <property type="match status" value="1"/>
</dbReference>
<proteinExistence type="predicted"/>
<sequence length="132" mass="14789">MTCRRSHLPDLSCRADIDVLVRRFYERALADAVLAPVFDVLAVVGLDEHLVVVADFWEQILFRTTRYDGAFIPVHRALHGHHGLTSARFERWLTLWTENVDALFAGANADRAKIKADAMARSLARSLGVGMS</sequence>
<dbReference type="KEGG" id="rcr:NCTC10994_03883"/>
<reference evidence="1 2" key="1">
    <citation type="submission" date="2018-06" db="EMBL/GenBank/DDBJ databases">
        <authorList>
            <consortium name="Pathogen Informatics"/>
            <person name="Doyle S."/>
        </authorList>
    </citation>
    <scope>NUCLEOTIDE SEQUENCE [LARGE SCALE GENOMIC DNA]</scope>
    <source>
        <strain evidence="1 2">NCTC10994</strain>
    </source>
</reference>
<dbReference type="STRING" id="1219011.GCA_001895045_01525"/>
<accession>A0A2X4UHC9</accession>